<gene>
    <name evidence="1" type="ORF">V1525DRAFT_346285</name>
</gene>
<evidence type="ECO:0000313" key="2">
    <source>
        <dbReference type="Proteomes" id="UP001433508"/>
    </source>
</evidence>
<dbReference type="EMBL" id="MU971390">
    <property type="protein sequence ID" value="KAK9236362.1"/>
    <property type="molecule type" value="Genomic_DNA"/>
</dbReference>
<keyword evidence="2" id="KW-1185">Reference proteome</keyword>
<proteinExistence type="predicted"/>
<accession>A0ACC3SZZ1</accession>
<organism evidence="1 2">
    <name type="scientific">Lipomyces kononenkoae</name>
    <name type="common">Yeast</name>
    <dbReference type="NCBI Taxonomy" id="34357"/>
    <lineage>
        <taxon>Eukaryota</taxon>
        <taxon>Fungi</taxon>
        <taxon>Dikarya</taxon>
        <taxon>Ascomycota</taxon>
        <taxon>Saccharomycotina</taxon>
        <taxon>Lipomycetes</taxon>
        <taxon>Lipomycetales</taxon>
        <taxon>Lipomycetaceae</taxon>
        <taxon>Lipomyces</taxon>
    </lineage>
</organism>
<dbReference type="Proteomes" id="UP001433508">
    <property type="component" value="Unassembled WGS sequence"/>
</dbReference>
<sequence length="419" mass="47583">MREFSCAISLFGDQKTKSNDSPTTSLETDTVSRESKRQSEVSPGHTLLDGDQSSSPSDLQGVSAVAPRHRTTYPGSDSDKIPLTDDDQCTKEIDNNVQQNVHQDKGPDQEQSLTSRRRSRYDDDDFQLDRSILLTRPEKWFSTRRSQAKPSNFPDLPAFSRRMQNNPYVGILASKSRLCANWRVKLPSNLLQELSVFKLVKDASSTLSTACDAMVSDRKDGVIDYVYLPLEPESKKNVVGASTYHVLKRQHVRRASWKHLKYIRTMSGVPSERLGWAPDMDSLIERRLRRRLEICARNLRLSGVSGFYIDEKKANEEGIVIVELSWLSVADAKGNLKDSEFYYNETHSAPVIRYFVNQLCGFETSSVLRECLTDVARKASGTGDIVSWPTSIFVTENANTRNFLMHLWRLRVYIGDRVD</sequence>
<comment type="caution">
    <text evidence="1">The sequence shown here is derived from an EMBL/GenBank/DDBJ whole genome shotgun (WGS) entry which is preliminary data.</text>
</comment>
<name>A0ACC3SZZ1_LIPKO</name>
<reference evidence="2" key="1">
    <citation type="journal article" date="2024" name="Front. Bioeng. Biotechnol.">
        <title>Genome-scale model development and genomic sequencing of the oleaginous clade Lipomyces.</title>
        <authorList>
            <person name="Czajka J.J."/>
            <person name="Han Y."/>
            <person name="Kim J."/>
            <person name="Mondo S.J."/>
            <person name="Hofstad B.A."/>
            <person name="Robles A."/>
            <person name="Haridas S."/>
            <person name="Riley R."/>
            <person name="LaButti K."/>
            <person name="Pangilinan J."/>
            <person name="Andreopoulos W."/>
            <person name="Lipzen A."/>
            <person name="Yan J."/>
            <person name="Wang M."/>
            <person name="Ng V."/>
            <person name="Grigoriev I.V."/>
            <person name="Spatafora J.W."/>
            <person name="Magnuson J.K."/>
            <person name="Baker S.E."/>
            <person name="Pomraning K.R."/>
        </authorList>
    </citation>
    <scope>NUCLEOTIDE SEQUENCE [LARGE SCALE GENOMIC DNA]</scope>
    <source>
        <strain evidence="2">CBS 7786</strain>
    </source>
</reference>
<protein>
    <submittedName>
        <fullName evidence="1">Uncharacterized protein</fullName>
    </submittedName>
</protein>
<evidence type="ECO:0000313" key="1">
    <source>
        <dbReference type="EMBL" id="KAK9236362.1"/>
    </source>
</evidence>